<name>A0A1B6CFC8_9HEMI</name>
<dbReference type="PANTHER" id="PTHR10642:SF31">
    <property type="entry name" value="RIBONUCLEASE H1"/>
    <property type="match status" value="1"/>
</dbReference>
<feature type="non-terminal residue" evidence="5">
    <location>
        <position position="1"/>
    </location>
</feature>
<dbReference type="GO" id="GO:0000287">
    <property type="term" value="F:magnesium ion binding"/>
    <property type="evidence" value="ECO:0007669"/>
    <property type="project" value="InterPro"/>
</dbReference>
<dbReference type="GO" id="GO:0004523">
    <property type="term" value="F:RNA-DNA hybrid ribonuclease activity"/>
    <property type="evidence" value="ECO:0007669"/>
    <property type="project" value="InterPro"/>
</dbReference>
<dbReference type="GO" id="GO:0043137">
    <property type="term" value="P:DNA replication, removal of RNA primer"/>
    <property type="evidence" value="ECO:0007669"/>
    <property type="project" value="TreeGrafter"/>
</dbReference>
<dbReference type="Pfam" id="PF00075">
    <property type="entry name" value="RNase_H"/>
    <property type="match status" value="1"/>
</dbReference>
<feature type="domain" description="RNase H type-1" evidence="4">
    <location>
        <begin position="163"/>
        <end position="310"/>
    </location>
</feature>
<gene>
    <name evidence="5" type="ORF">g.31575</name>
</gene>
<organism evidence="5">
    <name type="scientific">Clastoptera arizonana</name>
    <name type="common">Arizona spittle bug</name>
    <dbReference type="NCBI Taxonomy" id="38151"/>
    <lineage>
        <taxon>Eukaryota</taxon>
        <taxon>Metazoa</taxon>
        <taxon>Ecdysozoa</taxon>
        <taxon>Arthropoda</taxon>
        <taxon>Hexapoda</taxon>
        <taxon>Insecta</taxon>
        <taxon>Pterygota</taxon>
        <taxon>Neoptera</taxon>
        <taxon>Paraneoptera</taxon>
        <taxon>Hemiptera</taxon>
        <taxon>Auchenorrhyncha</taxon>
        <taxon>Cercopoidea</taxon>
        <taxon>Clastopteridae</taxon>
        <taxon>Clastoptera</taxon>
    </lineage>
</organism>
<comment type="similarity">
    <text evidence="2">Belongs to the RNase H family.</text>
</comment>
<dbReference type="InterPro" id="IPR036397">
    <property type="entry name" value="RNaseH_sf"/>
</dbReference>
<dbReference type="Gene3D" id="3.40.970.10">
    <property type="entry name" value="Ribonuclease H1, N-terminal domain"/>
    <property type="match status" value="1"/>
</dbReference>
<dbReference type="FunFam" id="3.30.420.10:FF:000115">
    <property type="entry name" value="Ribonuclease H"/>
    <property type="match status" value="1"/>
</dbReference>
<dbReference type="EMBL" id="GEDC01025195">
    <property type="protein sequence ID" value="JAS12103.1"/>
    <property type="molecule type" value="Transcribed_RNA"/>
</dbReference>
<evidence type="ECO:0000256" key="3">
    <source>
        <dbReference type="ARBA" id="ARBA00022842"/>
    </source>
</evidence>
<dbReference type="SUPFAM" id="SSF53098">
    <property type="entry name" value="Ribonuclease H-like"/>
    <property type="match status" value="1"/>
</dbReference>
<evidence type="ECO:0000256" key="2">
    <source>
        <dbReference type="ARBA" id="ARBA00005300"/>
    </source>
</evidence>
<evidence type="ECO:0000256" key="1">
    <source>
        <dbReference type="ARBA" id="ARBA00001946"/>
    </source>
</evidence>
<dbReference type="InterPro" id="IPR037056">
    <property type="entry name" value="RNase_H1_N_sf"/>
</dbReference>
<dbReference type="InterPro" id="IPR017067">
    <property type="entry name" value="RNase_H1_euk"/>
</dbReference>
<dbReference type="InterPro" id="IPR011320">
    <property type="entry name" value="RNase_H1_N"/>
</dbReference>
<protein>
    <recommendedName>
        <fullName evidence="4">RNase H type-1 domain-containing protein</fullName>
    </recommendedName>
</protein>
<sequence length="322" mass="35844">KKSGIYDTWKECEEQVKGYNGAIFKKFDSLSEAEEFIEKNSNHSEVIKNYVKIKTEVESFTVPKISPANVTLNALYTKLQQLEDSVNNFMRETRATLFDLTNRVTLLESNGSDTLNFSKPKGTKRTIDPENDVKEDVKAKALKVSEDVSPISVILNSKFITNEDGFVCVYTDGACTNNGKLGAKAGIGVWFNEHHPLNVSEPVRGYATNNNAEIQAATKAILQASKAGVTNLNIHTDSKFMIKCITSWIHKWKRNNWTLSDGGPVKNKEELICLNEAIRNMNCVKWTYVKGHSGNIGNTEADSLARKGAALYDCNITYGNKS</sequence>
<dbReference type="InterPro" id="IPR002156">
    <property type="entry name" value="RNaseH_domain"/>
</dbReference>
<dbReference type="Gene3D" id="3.30.420.10">
    <property type="entry name" value="Ribonuclease H-like superfamily/Ribonuclease H"/>
    <property type="match status" value="1"/>
</dbReference>
<comment type="cofactor">
    <cofactor evidence="1">
        <name>Mg(2+)</name>
        <dbReference type="ChEBI" id="CHEBI:18420"/>
    </cofactor>
</comment>
<dbReference type="SUPFAM" id="SSF55658">
    <property type="entry name" value="L9 N-domain-like"/>
    <property type="match status" value="1"/>
</dbReference>
<dbReference type="InterPro" id="IPR012337">
    <property type="entry name" value="RNaseH-like_sf"/>
</dbReference>
<keyword evidence="3" id="KW-0460">Magnesium</keyword>
<dbReference type="PANTHER" id="PTHR10642">
    <property type="entry name" value="RIBONUCLEASE H1"/>
    <property type="match status" value="1"/>
</dbReference>
<dbReference type="Pfam" id="PF01693">
    <property type="entry name" value="Cauli_VI"/>
    <property type="match status" value="1"/>
</dbReference>
<dbReference type="PIRSF" id="PIRSF036852">
    <property type="entry name" value="Ribonuclease_H1_euk"/>
    <property type="match status" value="1"/>
</dbReference>
<dbReference type="AlphaFoldDB" id="A0A1B6CFC8"/>
<dbReference type="GO" id="GO:0003676">
    <property type="term" value="F:nucleic acid binding"/>
    <property type="evidence" value="ECO:0007669"/>
    <property type="project" value="InterPro"/>
</dbReference>
<dbReference type="PROSITE" id="PS50879">
    <property type="entry name" value="RNASE_H_1"/>
    <property type="match status" value="1"/>
</dbReference>
<dbReference type="InterPro" id="IPR050092">
    <property type="entry name" value="RNase_H"/>
</dbReference>
<dbReference type="InterPro" id="IPR009027">
    <property type="entry name" value="Ribosomal_bL9/RNase_H1_N"/>
</dbReference>
<reference evidence="5" key="1">
    <citation type="submission" date="2015-12" db="EMBL/GenBank/DDBJ databases">
        <title>De novo transcriptome assembly of four potential Pierce s Disease insect vectors from Arizona vineyards.</title>
        <authorList>
            <person name="Tassone E.E."/>
        </authorList>
    </citation>
    <scope>NUCLEOTIDE SEQUENCE</scope>
</reference>
<dbReference type="CDD" id="cd09280">
    <property type="entry name" value="RNase_HI_eukaryote_like"/>
    <property type="match status" value="1"/>
</dbReference>
<evidence type="ECO:0000313" key="5">
    <source>
        <dbReference type="EMBL" id="JAS12103.1"/>
    </source>
</evidence>
<accession>A0A1B6CFC8</accession>
<evidence type="ECO:0000259" key="4">
    <source>
        <dbReference type="PROSITE" id="PS50879"/>
    </source>
</evidence>
<proteinExistence type="inferred from homology"/>